<keyword evidence="2" id="KW-1133">Transmembrane helix</keyword>
<evidence type="ECO:0000313" key="3">
    <source>
        <dbReference type="EMBL" id="WJJ55285.1"/>
    </source>
</evidence>
<proteinExistence type="predicted"/>
<organism evidence="3">
    <name type="scientific">Alicyclobacillus phage KKP_3916</name>
    <dbReference type="NCBI Taxonomy" id="3040651"/>
    <lineage>
        <taxon>Viruses</taxon>
        <taxon>Duplodnaviria</taxon>
        <taxon>Heunggongvirae</taxon>
        <taxon>Uroviricota</taxon>
        <taxon>Caudoviricetes</taxon>
    </lineage>
</organism>
<keyword evidence="1" id="KW-0175">Coiled coil</keyword>
<name>A0AAT9V7M1_9CAUD</name>
<sequence>MYHLLVQNLPYITAVLSAFLTGLFGWAKSVWSAKKQASAEIKKVELSEQHLSVVRQRQLAEEQEKFLSEQNQFRQEIRQELSRVQDLLLIEQKRNSRLEEELATYKKNYAELELQNQKLQSRVRELETILNSKKGDGNKNVQNLH</sequence>
<feature type="coiled-coil region" evidence="1">
    <location>
        <begin position="81"/>
        <end position="136"/>
    </location>
</feature>
<dbReference type="EMBL" id="OQ846916">
    <property type="protein sequence ID" value="WJJ55285.1"/>
    <property type="molecule type" value="Genomic_DNA"/>
</dbReference>
<evidence type="ECO:0000256" key="2">
    <source>
        <dbReference type="SAM" id="Phobius"/>
    </source>
</evidence>
<feature type="transmembrane region" description="Helical" evidence="2">
    <location>
        <begin position="6"/>
        <end position="27"/>
    </location>
</feature>
<gene>
    <name evidence="3" type="ORF">QB910_000041</name>
</gene>
<keyword evidence="2" id="KW-0812">Transmembrane</keyword>
<protein>
    <submittedName>
        <fullName evidence="3">Uncharacterized protein</fullName>
    </submittedName>
</protein>
<reference evidence="3" key="1">
    <citation type="submission" date="2023-04" db="EMBL/GenBank/DDBJ databases">
        <title>Characterization and genome study of newly isolated Alicyclobacillus-specific phaga.</title>
        <authorList>
            <person name="Shymialevich D."/>
            <person name="Wojcicki M."/>
            <person name="Srednicka P."/>
            <person name="Swider O."/>
        </authorList>
    </citation>
    <scope>NUCLEOTIDE SEQUENCE</scope>
</reference>
<accession>A0AAT9V7M1</accession>
<evidence type="ECO:0000256" key="1">
    <source>
        <dbReference type="SAM" id="Coils"/>
    </source>
</evidence>
<keyword evidence="2" id="KW-0472">Membrane</keyword>